<keyword evidence="1" id="KW-0732">Signal</keyword>
<reference evidence="2 3" key="1">
    <citation type="journal article" date="2010" name="Science">
        <title>Genome expansion and gene loss in powdery mildew fungi reveal tradeoffs in extreme parasitism.</title>
        <authorList>
            <person name="Spanu P.D."/>
            <person name="Abbott J.C."/>
            <person name="Amselem J."/>
            <person name="Burgis T.A."/>
            <person name="Soanes D.M."/>
            <person name="Stueber K."/>
            <person name="Ver Loren van Themaat E."/>
            <person name="Brown J.K.M."/>
            <person name="Butcher S.A."/>
            <person name="Gurr S.J."/>
            <person name="Lebrun M.-H."/>
            <person name="Ridout C.J."/>
            <person name="Schulze-Lefert P."/>
            <person name="Talbot N.J."/>
            <person name="Ahmadinejad N."/>
            <person name="Ametz C."/>
            <person name="Barton G.R."/>
            <person name="Benjdia M."/>
            <person name="Bidzinski P."/>
            <person name="Bindschedler L.V."/>
            <person name="Both M."/>
            <person name="Brewer M.T."/>
            <person name="Cadle-Davidson L."/>
            <person name="Cadle-Davidson M.M."/>
            <person name="Collemare J."/>
            <person name="Cramer R."/>
            <person name="Frenkel O."/>
            <person name="Godfrey D."/>
            <person name="Harriman J."/>
            <person name="Hoede C."/>
            <person name="King B.C."/>
            <person name="Klages S."/>
            <person name="Kleemann J."/>
            <person name="Knoll D."/>
            <person name="Koti P.S."/>
            <person name="Kreplak J."/>
            <person name="Lopez-Ruiz F.J."/>
            <person name="Lu X."/>
            <person name="Maekawa T."/>
            <person name="Mahanil S."/>
            <person name="Micali C."/>
            <person name="Milgroom M.G."/>
            <person name="Montana G."/>
            <person name="Noir S."/>
            <person name="O'Connell R.J."/>
            <person name="Oberhaensli S."/>
            <person name="Parlange F."/>
            <person name="Pedersen C."/>
            <person name="Quesneville H."/>
            <person name="Reinhardt R."/>
            <person name="Rott M."/>
            <person name="Sacristan S."/>
            <person name="Schmidt S.M."/>
            <person name="Schoen M."/>
            <person name="Skamnioti P."/>
            <person name="Sommer H."/>
            <person name="Stephens A."/>
            <person name="Takahara H."/>
            <person name="Thordal-Christensen H."/>
            <person name="Vigouroux M."/>
            <person name="Wessling R."/>
            <person name="Wicker T."/>
            <person name="Panstruga R."/>
        </authorList>
    </citation>
    <scope>NUCLEOTIDE SEQUENCE [LARGE SCALE GENOMIC DNA]</scope>
    <source>
        <strain evidence="2">DH14</strain>
    </source>
</reference>
<sequence length="352" mass="40758">MVCLLAILLYTGTELAQKDRFVITTSEDRSPSYRSYGVNYDQMFPVPGANSGIYRTLVNVDEPGTYITAYCSNKVSINDLWGLVSSGLTSLQGRLDEGFSNDEISEFQCLKHVDSLYFKPKDEAPTGEVQGIWVAKPDPLPVSKIIRSRHCTERILISLVYQQKVLSANWHGFMTMYRNARLSTIKFDVPVKVEDAVLDGQFIMQQIEKDFEEVLAWNQGKLQLFRRDRYRHYWMEQTLVGYEPYTGIPITKFIQANIAQVRNFMKQFTEWKCAKRCMPEYLGIRKTASLGLNACHEYRYRNLRVKVKKLVPVVAVGVLYGVKIRRPTEWPEDGFSSRLYQEFLERGDMERD</sequence>
<dbReference type="InParanoid" id="N1JHA0"/>
<keyword evidence="3" id="KW-1185">Reference proteome</keyword>
<name>N1JHA0_BLUG1</name>
<dbReference type="OrthoDB" id="10305247at2759"/>
<dbReference type="Proteomes" id="UP000015441">
    <property type="component" value="Unassembled WGS sequence"/>
</dbReference>
<dbReference type="HOGENOM" id="CLU_056196_3_0_1"/>
<dbReference type="AlphaFoldDB" id="N1JHA0"/>
<gene>
    <name evidence="2" type="ORF">BGHDH14_bghG006060000001001</name>
</gene>
<evidence type="ECO:0000313" key="2">
    <source>
        <dbReference type="EMBL" id="CCU82249.1"/>
    </source>
</evidence>
<evidence type="ECO:0000256" key="1">
    <source>
        <dbReference type="SAM" id="SignalP"/>
    </source>
</evidence>
<feature type="signal peptide" evidence="1">
    <location>
        <begin position="1"/>
        <end position="16"/>
    </location>
</feature>
<dbReference type="EMBL" id="CAUH01006060">
    <property type="protein sequence ID" value="CCU82249.1"/>
    <property type="molecule type" value="Genomic_DNA"/>
</dbReference>
<evidence type="ECO:0000313" key="3">
    <source>
        <dbReference type="Proteomes" id="UP000015441"/>
    </source>
</evidence>
<comment type="caution">
    <text evidence="2">The sequence shown here is derived from an EMBL/GenBank/DDBJ whole genome shotgun (WGS) entry which is preliminary data.</text>
</comment>
<organism evidence="2 3">
    <name type="scientific">Blumeria graminis f. sp. hordei (strain DH14)</name>
    <name type="common">Barley powdery mildew</name>
    <name type="synonym">Oidium monilioides f. sp. hordei</name>
    <dbReference type="NCBI Taxonomy" id="546991"/>
    <lineage>
        <taxon>Eukaryota</taxon>
        <taxon>Fungi</taxon>
        <taxon>Dikarya</taxon>
        <taxon>Ascomycota</taxon>
        <taxon>Pezizomycotina</taxon>
        <taxon>Leotiomycetes</taxon>
        <taxon>Erysiphales</taxon>
        <taxon>Erysiphaceae</taxon>
        <taxon>Blumeria</taxon>
        <taxon>Blumeria hordei</taxon>
    </lineage>
</organism>
<feature type="chain" id="PRO_5004107228" evidence="1">
    <location>
        <begin position="17"/>
        <end position="352"/>
    </location>
</feature>
<accession>N1JHA0</accession>
<proteinExistence type="predicted"/>
<protein>
    <submittedName>
        <fullName evidence="2">CSEP0450 putative effector protein</fullName>
    </submittedName>
</protein>